<proteinExistence type="inferred from homology"/>
<comment type="caution">
    <text evidence="4">The sequence shown here is derived from an EMBL/GenBank/DDBJ whole genome shotgun (WGS) entry which is preliminary data.</text>
</comment>
<reference evidence="4 5" key="1">
    <citation type="submission" date="2019-06" db="EMBL/GenBank/DDBJ databases">
        <title>Flavobacteriaceae Paucihalobacterium erythroidium CWB-1, complete genome.</title>
        <authorList>
            <person name="Wu S."/>
        </authorList>
    </citation>
    <scope>NUCLEOTIDE SEQUENCE [LARGE SCALE GENOMIC DNA]</scope>
    <source>
        <strain evidence="4 5">CWB-1</strain>
    </source>
</reference>
<evidence type="ECO:0000256" key="3">
    <source>
        <dbReference type="SAM" id="Coils"/>
    </source>
</evidence>
<name>A0A506PN29_9FLAO</name>
<dbReference type="EMBL" id="VHIQ01000002">
    <property type="protein sequence ID" value="TPV34938.1"/>
    <property type="molecule type" value="Genomic_DNA"/>
</dbReference>
<keyword evidence="3" id="KW-0175">Coiled coil</keyword>
<dbReference type="PROSITE" id="PS51257">
    <property type="entry name" value="PROKAR_LIPOPROTEIN"/>
    <property type="match status" value="1"/>
</dbReference>
<dbReference type="GO" id="GO:0051082">
    <property type="term" value="F:unfolded protein binding"/>
    <property type="evidence" value="ECO:0007669"/>
    <property type="project" value="InterPro"/>
</dbReference>
<organism evidence="4 5">
    <name type="scientific">Paucihalobacter ruber</name>
    <dbReference type="NCBI Taxonomy" id="2567861"/>
    <lineage>
        <taxon>Bacteria</taxon>
        <taxon>Pseudomonadati</taxon>
        <taxon>Bacteroidota</taxon>
        <taxon>Flavobacteriia</taxon>
        <taxon>Flavobacteriales</taxon>
        <taxon>Flavobacteriaceae</taxon>
        <taxon>Paucihalobacter</taxon>
    </lineage>
</organism>
<dbReference type="InterPro" id="IPR024930">
    <property type="entry name" value="Skp_dom_sf"/>
</dbReference>
<evidence type="ECO:0000256" key="2">
    <source>
        <dbReference type="ARBA" id="ARBA00022729"/>
    </source>
</evidence>
<dbReference type="SUPFAM" id="SSF111384">
    <property type="entry name" value="OmpH-like"/>
    <property type="match status" value="1"/>
</dbReference>
<feature type="coiled-coil region" evidence="3">
    <location>
        <begin position="78"/>
        <end position="112"/>
    </location>
</feature>
<evidence type="ECO:0000313" key="4">
    <source>
        <dbReference type="EMBL" id="TPV34938.1"/>
    </source>
</evidence>
<gene>
    <name evidence="4" type="ORF">FJ651_05265</name>
</gene>
<evidence type="ECO:0000313" key="5">
    <source>
        <dbReference type="Proteomes" id="UP000317332"/>
    </source>
</evidence>
<dbReference type="Gene3D" id="3.30.910.20">
    <property type="entry name" value="Skp domain"/>
    <property type="match status" value="1"/>
</dbReference>
<evidence type="ECO:0000256" key="1">
    <source>
        <dbReference type="ARBA" id="ARBA00009091"/>
    </source>
</evidence>
<dbReference type="InterPro" id="IPR005632">
    <property type="entry name" value="Chaperone_Skp"/>
</dbReference>
<dbReference type="OrthoDB" id="1145062at2"/>
<keyword evidence="2" id="KW-0732">Signal</keyword>
<protein>
    <submittedName>
        <fullName evidence="4">OmpH family outer membrane protein</fullName>
    </submittedName>
</protein>
<dbReference type="Proteomes" id="UP000317332">
    <property type="component" value="Unassembled WGS sequence"/>
</dbReference>
<dbReference type="Pfam" id="PF03938">
    <property type="entry name" value="OmpH"/>
    <property type="match status" value="1"/>
</dbReference>
<accession>A0A506PN29</accession>
<dbReference type="PANTHER" id="PTHR35089">
    <property type="entry name" value="CHAPERONE PROTEIN SKP"/>
    <property type="match status" value="1"/>
</dbReference>
<dbReference type="PANTHER" id="PTHR35089:SF1">
    <property type="entry name" value="CHAPERONE PROTEIN SKP"/>
    <property type="match status" value="1"/>
</dbReference>
<sequence>MKKILIVLALALSFSCQQESKVGFVDNGELINGYQMKIDIEAKYEGINQSFTKRMDSLSQEFQKEVMQFQSKQQSMSQKELEEIYQMLGQKQQQLQQQYQVEQQELEKAFQTEIDTVISQVKDFVKQYGKDNKYKYILGSNEAGSVIYGEESSNITKVILEALNTKYESKK</sequence>
<dbReference type="GO" id="GO:0005829">
    <property type="term" value="C:cytosol"/>
    <property type="evidence" value="ECO:0007669"/>
    <property type="project" value="TreeGrafter"/>
</dbReference>
<comment type="similarity">
    <text evidence="1">Belongs to the Skp family.</text>
</comment>
<keyword evidence="5" id="KW-1185">Reference proteome</keyword>
<dbReference type="AlphaFoldDB" id="A0A506PN29"/>
<dbReference type="SMART" id="SM00935">
    <property type="entry name" value="OmpH"/>
    <property type="match status" value="1"/>
</dbReference>
<dbReference type="RefSeq" id="WP_140989398.1">
    <property type="nucleotide sequence ID" value="NZ_VHIQ01000002.1"/>
</dbReference>
<dbReference type="GO" id="GO:0050821">
    <property type="term" value="P:protein stabilization"/>
    <property type="evidence" value="ECO:0007669"/>
    <property type="project" value="TreeGrafter"/>
</dbReference>